<geneLocation type="plasmid" evidence="3">
    <name>pNDM-AP</name>
</geneLocation>
<dbReference type="Pfam" id="PF12083">
    <property type="entry name" value="DUF3560"/>
    <property type="match status" value="1"/>
</dbReference>
<gene>
    <name evidence="3" type="primary">traC</name>
    <name evidence="3" type="ORF">ABC8415_0013</name>
</gene>
<organism evidence="3">
    <name type="scientific">Acinetobacter pittii</name>
    <name type="common">Acinetobacter genomosp. 3</name>
    <dbReference type="NCBI Taxonomy" id="48296"/>
    <lineage>
        <taxon>Bacteria</taxon>
        <taxon>Pseudomonadati</taxon>
        <taxon>Pseudomonadota</taxon>
        <taxon>Gammaproteobacteria</taxon>
        <taxon>Moraxellales</taxon>
        <taxon>Moraxellaceae</taxon>
        <taxon>Acinetobacter</taxon>
        <taxon>Acinetobacter calcoaceticus/baumannii complex</taxon>
    </lineage>
</organism>
<keyword evidence="3" id="KW-0614">Plasmid</keyword>
<evidence type="ECO:0000256" key="1">
    <source>
        <dbReference type="SAM" id="Coils"/>
    </source>
</evidence>
<dbReference type="InterPro" id="IPR021944">
    <property type="entry name" value="DUF3560"/>
</dbReference>
<proteinExistence type="predicted"/>
<dbReference type="GeneID" id="69464938"/>
<dbReference type="RefSeq" id="WP_015060717.1">
    <property type="nucleotide sequence ID" value="NZ_CM001802.1"/>
</dbReference>
<dbReference type="InterPro" id="IPR015940">
    <property type="entry name" value="UBA"/>
</dbReference>
<feature type="domain" description="UBA" evidence="2">
    <location>
        <begin position="140"/>
        <end position="182"/>
    </location>
</feature>
<accession>A0A097SPH0</accession>
<keyword evidence="1" id="KW-0175">Coiled coil</keyword>
<dbReference type="PROSITE" id="PS50030">
    <property type="entry name" value="UBA"/>
    <property type="match status" value="1"/>
</dbReference>
<reference evidence="3" key="1">
    <citation type="submission" date="2013-12" db="EMBL/GenBank/DDBJ databases">
        <title>Acinetobacter pitti plasmid metallo-beta-lactamase NDM-1 gene, complete sequence.</title>
        <authorList>
            <person name="Fu Y."/>
            <person name="Jiang Y."/>
            <person name="Yu Y."/>
        </authorList>
    </citation>
    <scope>NUCLEOTIDE SEQUENCE</scope>
    <source>
        <strain evidence="3">Acinetobacter pitti</strain>
        <plasmid evidence="3">pNDM-AP</plasmid>
    </source>
</reference>
<feature type="coiled-coil region" evidence="1">
    <location>
        <begin position="179"/>
        <end position="206"/>
    </location>
</feature>
<dbReference type="AlphaFoldDB" id="A0A097SPH0"/>
<protein>
    <submittedName>
        <fullName evidence="3">DNA primase TraC</fullName>
    </submittedName>
</protein>
<evidence type="ECO:0000259" key="2">
    <source>
        <dbReference type="PROSITE" id="PS50030"/>
    </source>
</evidence>
<dbReference type="EMBL" id="KJ003839">
    <property type="protein sequence ID" value="AIU93417.1"/>
    <property type="molecule type" value="Genomic_DNA"/>
</dbReference>
<sequence>MNDQNNNDAIKAERLNRYEERQQNRLDRYEALADKATVKSTVLATRSNQMVECIPFGQPVLVGHHSEKRDRNFRSKIHSIMGKSVQEMKKAEYYQNKADSVGKGGISSDDPNAIEKLKSKLEKLQQAQELMKKANKLIKKFPEHNARLEGLIELGFSEEKAIDVLNPKYGSIGFASYSLQNNNAEINRLKKRIAELQTLENRTSNEVENDLYKYTECKIENRCMFIFDGKPTEEIRQILKSNGFKWSPSRGAWVRQLNANGIYASKRVISLIDQI</sequence>
<feature type="coiled-coil region" evidence="1">
    <location>
        <begin position="12"/>
        <end position="39"/>
    </location>
</feature>
<evidence type="ECO:0000313" key="3">
    <source>
        <dbReference type="EMBL" id="AIU93417.1"/>
    </source>
</evidence>
<name>A0A097SPH0_ACIPI</name>